<dbReference type="Pfam" id="PF00512">
    <property type="entry name" value="HisKA"/>
    <property type="match status" value="1"/>
</dbReference>
<evidence type="ECO:0000259" key="9">
    <source>
        <dbReference type="PROSITE" id="PS50109"/>
    </source>
</evidence>
<dbReference type="Proteomes" id="UP000516361">
    <property type="component" value="Chromosome"/>
</dbReference>
<dbReference type="PROSITE" id="PS50112">
    <property type="entry name" value="PAS"/>
    <property type="match status" value="1"/>
</dbReference>
<keyword evidence="7" id="KW-0067">ATP-binding</keyword>
<dbReference type="EC" id="2.7.13.3" evidence="2"/>
<dbReference type="GO" id="GO:0000155">
    <property type="term" value="F:phosphorelay sensor kinase activity"/>
    <property type="evidence" value="ECO:0007669"/>
    <property type="project" value="InterPro"/>
</dbReference>
<dbReference type="SMART" id="SM00388">
    <property type="entry name" value="HisKA"/>
    <property type="match status" value="1"/>
</dbReference>
<dbReference type="EMBL" id="AP018712">
    <property type="protein sequence ID" value="BBE30690.1"/>
    <property type="molecule type" value="Genomic_DNA"/>
</dbReference>
<dbReference type="CDD" id="cd00082">
    <property type="entry name" value="HisKA"/>
    <property type="match status" value="1"/>
</dbReference>
<evidence type="ECO:0000313" key="12">
    <source>
        <dbReference type="Proteomes" id="UP000516361"/>
    </source>
</evidence>
<dbReference type="Gene3D" id="1.10.287.130">
    <property type="match status" value="1"/>
</dbReference>
<evidence type="ECO:0000256" key="2">
    <source>
        <dbReference type="ARBA" id="ARBA00012438"/>
    </source>
</evidence>
<dbReference type="NCBIfam" id="TIGR00229">
    <property type="entry name" value="sensory_box"/>
    <property type="match status" value="1"/>
</dbReference>
<dbReference type="CDD" id="cd00130">
    <property type="entry name" value="PAS"/>
    <property type="match status" value="1"/>
</dbReference>
<comment type="catalytic activity">
    <reaction evidence="1">
        <text>ATP + protein L-histidine = ADP + protein N-phospho-L-histidine.</text>
        <dbReference type="EC" id="2.7.13.3"/>
    </reaction>
</comment>
<keyword evidence="4" id="KW-0808">Transferase</keyword>
<dbReference type="Pfam" id="PF01590">
    <property type="entry name" value="GAF"/>
    <property type="match status" value="1"/>
</dbReference>
<organism evidence="11 12">
    <name type="scientific">Tepiditoga spiralis</name>
    <dbReference type="NCBI Taxonomy" id="2108365"/>
    <lineage>
        <taxon>Bacteria</taxon>
        <taxon>Thermotogati</taxon>
        <taxon>Thermotogota</taxon>
        <taxon>Thermotogae</taxon>
        <taxon>Petrotogales</taxon>
        <taxon>Petrotogaceae</taxon>
        <taxon>Tepiditoga</taxon>
    </lineage>
</organism>
<feature type="domain" description="Histidine kinase" evidence="9">
    <location>
        <begin position="701"/>
        <end position="909"/>
    </location>
</feature>
<dbReference type="InterPro" id="IPR029016">
    <property type="entry name" value="GAF-like_dom_sf"/>
</dbReference>
<dbReference type="Pfam" id="PF02518">
    <property type="entry name" value="HATPase_c"/>
    <property type="match status" value="1"/>
</dbReference>
<dbReference type="SUPFAM" id="SSF55781">
    <property type="entry name" value="GAF domain-like"/>
    <property type="match status" value="2"/>
</dbReference>
<dbReference type="Gene3D" id="3.30.450.20">
    <property type="entry name" value="PAS domain"/>
    <property type="match status" value="1"/>
</dbReference>
<dbReference type="InterPro" id="IPR003661">
    <property type="entry name" value="HisK_dim/P_dom"/>
</dbReference>
<keyword evidence="12" id="KW-1185">Reference proteome</keyword>
<dbReference type="AlphaFoldDB" id="A0A7G1G2S7"/>
<accession>A0A7G1G2S7</accession>
<dbReference type="InterPro" id="IPR036890">
    <property type="entry name" value="HATPase_C_sf"/>
</dbReference>
<dbReference type="InterPro" id="IPR013767">
    <property type="entry name" value="PAS_fold"/>
</dbReference>
<dbReference type="SMART" id="SM00387">
    <property type="entry name" value="HATPase_c"/>
    <property type="match status" value="1"/>
</dbReference>
<dbReference type="InterPro" id="IPR000014">
    <property type="entry name" value="PAS"/>
</dbReference>
<dbReference type="PRINTS" id="PR00344">
    <property type="entry name" value="BCTRLSENSOR"/>
</dbReference>
<dbReference type="SUPFAM" id="SSF47384">
    <property type="entry name" value="Homodimeric domain of signal transducing histidine kinase"/>
    <property type="match status" value="1"/>
</dbReference>
<reference evidence="11 12" key="1">
    <citation type="submission" date="2018-06" db="EMBL/GenBank/DDBJ databases">
        <title>Genome sequencing of Oceanotoga sp. sy52.</title>
        <authorList>
            <person name="Mori K."/>
        </authorList>
    </citation>
    <scope>NUCLEOTIDE SEQUENCE [LARGE SCALE GENOMIC DNA]</scope>
    <source>
        <strain evidence="12">sy52</strain>
    </source>
</reference>
<dbReference type="InterPro" id="IPR003018">
    <property type="entry name" value="GAF"/>
</dbReference>
<evidence type="ECO:0000313" key="11">
    <source>
        <dbReference type="EMBL" id="BBE30690.1"/>
    </source>
</evidence>
<feature type="domain" description="PAS" evidence="10">
    <location>
        <begin position="563"/>
        <end position="638"/>
    </location>
</feature>
<keyword evidence="3" id="KW-0597">Phosphoprotein</keyword>
<dbReference type="PROSITE" id="PS50109">
    <property type="entry name" value="HIS_KIN"/>
    <property type="match status" value="1"/>
</dbReference>
<name>A0A7G1G2S7_9BACT</name>
<dbReference type="PANTHER" id="PTHR43065">
    <property type="entry name" value="SENSOR HISTIDINE KINASE"/>
    <property type="match status" value="1"/>
</dbReference>
<dbReference type="InParanoid" id="A0A7G1G2S7"/>
<dbReference type="InterPro" id="IPR035965">
    <property type="entry name" value="PAS-like_dom_sf"/>
</dbReference>
<dbReference type="InterPro" id="IPR005467">
    <property type="entry name" value="His_kinase_dom"/>
</dbReference>
<evidence type="ECO:0000256" key="3">
    <source>
        <dbReference type="ARBA" id="ARBA00022553"/>
    </source>
</evidence>
<dbReference type="GO" id="GO:0005524">
    <property type="term" value="F:ATP binding"/>
    <property type="evidence" value="ECO:0007669"/>
    <property type="project" value="UniProtKB-KW"/>
</dbReference>
<keyword evidence="6" id="KW-0418">Kinase</keyword>
<dbReference type="Gene3D" id="3.30.450.40">
    <property type="match status" value="2"/>
</dbReference>
<dbReference type="InterPro" id="IPR036097">
    <property type="entry name" value="HisK_dim/P_sf"/>
</dbReference>
<evidence type="ECO:0000256" key="5">
    <source>
        <dbReference type="ARBA" id="ARBA00022741"/>
    </source>
</evidence>
<dbReference type="SUPFAM" id="SSF55874">
    <property type="entry name" value="ATPase domain of HSP90 chaperone/DNA topoisomerase II/histidine kinase"/>
    <property type="match status" value="1"/>
</dbReference>
<evidence type="ECO:0000256" key="1">
    <source>
        <dbReference type="ARBA" id="ARBA00000085"/>
    </source>
</evidence>
<evidence type="ECO:0000256" key="7">
    <source>
        <dbReference type="ARBA" id="ARBA00022840"/>
    </source>
</evidence>
<evidence type="ECO:0000256" key="8">
    <source>
        <dbReference type="ARBA" id="ARBA00023012"/>
    </source>
</evidence>
<dbReference type="KEGG" id="ocy:OSSY52_08310"/>
<dbReference type="InterPro" id="IPR004358">
    <property type="entry name" value="Sig_transdc_His_kin-like_C"/>
</dbReference>
<sequence>MENILGIIANENPTVLLKTVSLEIAEQLKKKINQETMIFVYESPRKVLKLLGKTFVADDIENYKIFLSYQKEVLNNLKDGKEQLYIFDDTNGFFANKKIFLYPIFSNDVFIGAIGLFEKCVRKNFIKEIFKPFAVIMKLVTESLIIEELKEKIGLSENMTQIIENTLDKNELIKMVLTEIKISLRALDIVYWKVEEDNLFKLDSLGEHIPKSMLSLNNSVEGKCLKDDKGFLIIGYDKLKNMELPFENKIKSSMYVPLKVDGEIIGVLALYNRMDENNYKTYKNFDELDLKFLVDASRRFCLALSRINYYNKIKTEIDKLTSLKSSHEALIKLQKEHLDKMNSLHKISQAVRSTYDKNNAIKITLLGLTSGRGLRYNRALYLERDRVRGFLIPKLWLGPNEDEDVENIWKEANRRSLKYGDLIQYLREESLQLPSNNKLTLKLENKLLAYKGHPVLERVVNKKQIIHVVPHMLKIKKEELEDIYDIIKCDEFLIFPITGKFDTKGVIIIDNKINNVPITNIDIEIIRLFQDSIGLAFEMIENYEELREKTKSLEEQKDLMDYYRRFKENIFQNLDVGIVVVDRNGKIVEWNKKSETIFSRPRENVIGSPINFLAEFVGDDIINTIDEIYETRESLKYPNYKLVMSNEEKIFDIQFSPLWNREIGVIEGVIIVFDDVTDIFVLHQEMERSEKLASMGEMTARIAHEIRNPLTVIGGFLNRMLKKQDNPEAVEKYSTIIKDELYRLEGIVSEILEFSRGKKLPKFEKVNLNDLIKDIVFMFEDFFAQKNIRLKLNYGMDPIEIYADRSRLKQVIINLVKNAIEVVEENGFIGIISGVEDLNAFFEVSNNGEPISHKNQEKLFLPFFTTKTHGTGLGLPICKKIIENEHSGKLFLVKSDEKETIFRVEIPLN</sequence>
<dbReference type="SMART" id="SM00091">
    <property type="entry name" value="PAS"/>
    <property type="match status" value="1"/>
</dbReference>
<proteinExistence type="predicted"/>
<dbReference type="SMART" id="SM00065">
    <property type="entry name" value="GAF"/>
    <property type="match status" value="1"/>
</dbReference>
<dbReference type="SUPFAM" id="SSF55785">
    <property type="entry name" value="PYP-like sensor domain (PAS domain)"/>
    <property type="match status" value="1"/>
</dbReference>
<dbReference type="Pfam" id="PF00989">
    <property type="entry name" value="PAS"/>
    <property type="match status" value="1"/>
</dbReference>
<keyword evidence="5" id="KW-0547">Nucleotide-binding</keyword>
<dbReference type="RefSeq" id="WP_190615763.1">
    <property type="nucleotide sequence ID" value="NZ_AP018712.1"/>
</dbReference>
<gene>
    <name evidence="11" type="ORF">OSSY52_08310</name>
</gene>
<keyword evidence="8" id="KW-0902">Two-component regulatory system</keyword>
<evidence type="ECO:0000259" key="10">
    <source>
        <dbReference type="PROSITE" id="PS50112"/>
    </source>
</evidence>
<dbReference type="Gene3D" id="3.30.565.10">
    <property type="entry name" value="Histidine kinase-like ATPase, C-terminal domain"/>
    <property type="match status" value="1"/>
</dbReference>
<protein>
    <recommendedName>
        <fullName evidence="2">histidine kinase</fullName>
        <ecNumber evidence="2">2.7.13.3</ecNumber>
    </recommendedName>
</protein>
<dbReference type="PANTHER" id="PTHR43065:SF10">
    <property type="entry name" value="PEROXIDE STRESS-ACTIVATED HISTIDINE KINASE MAK3"/>
    <property type="match status" value="1"/>
</dbReference>
<evidence type="ECO:0000256" key="4">
    <source>
        <dbReference type="ARBA" id="ARBA00022679"/>
    </source>
</evidence>
<dbReference type="GO" id="GO:0006355">
    <property type="term" value="P:regulation of DNA-templated transcription"/>
    <property type="evidence" value="ECO:0007669"/>
    <property type="project" value="InterPro"/>
</dbReference>
<evidence type="ECO:0000256" key="6">
    <source>
        <dbReference type="ARBA" id="ARBA00022777"/>
    </source>
</evidence>
<dbReference type="InterPro" id="IPR003594">
    <property type="entry name" value="HATPase_dom"/>
</dbReference>